<dbReference type="PANTHER" id="PTHR24305:SF210">
    <property type="entry name" value="CYTOCHROME P450 MONOOXYGENASE ASQL-RELATED"/>
    <property type="match status" value="1"/>
</dbReference>
<dbReference type="OrthoDB" id="1470350at2759"/>
<dbReference type="InterPro" id="IPR001128">
    <property type="entry name" value="Cyt_P450"/>
</dbReference>
<proteinExistence type="inferred from homology"/>
<dbReference type="InterPro" id="IPR002401">
    <property type="entry name" value="Cyt_P450_E_grp-I"/>
</dbReference>
<dbReference type="Pfam" id="PF00067">
    <property type="entry name" value="p450"/>
    <property type="match status" value="1"/>
</dbReference>
<keyword evidence="4 6" id="KW-0479">Metal-binding</keyword>
<evidence type="ECO:0000313" key="9">
    <source>
        <dbReference type="Proteomes" id="UP000034112"/>
    </source>
</evidence>
<evidence type="ECO:0000256" key="3">
    <source>
        <dbReference type="ARBA" id="ARBA00022617"/>
    </source>
</evidence>
<keyword evidence="7" id="KW-0812">Transmembrane</keyword>
<dbReference type="AlphaFoldDB" id="A0A0G0A3U8"/>
<accession>A0A0G0A3U8</accession>
<dbReference type="Proteomes" id="UP000034112">
    <property type="component" value="Unassembled WGS sequence"/>
</dbReference>
<feature type="binding site" description="axial binding residue" evidence="6">
    <location>
        <position position="455"/>
    </location>
    <ligand>
        <name>heme</name>
        <dbReference type="ChEBI" id="CHEBI:30413"/>
    </ligand>
    <ligandPart>
        <name>Fe</name>
        <dbReference type="ChEBI" id="CHEBI:18248"/>
    </ligandPart>
</feature>
<sequence length="521" mass="58861">MALLDLSSLYSNPALGAVSASHVLIAMIFSGVLYWVVSAIYSVTLHPLSRFPGPWYTSLSCIPFWISAISGRQVQWMQKLHSKYGPVVRYGPNELSYMDGSGAAWKAIHGHERGGREFPKAREWVNKRAPGVYGINSAPAHEDHRRFRQVFAPAFSERALKRQEPIFQRNIDQLLSSLSETSANGQSVNMVELYQFTAFDIMGHLTFGEPLGLLQSNRYSKWVEAVFDSIKVIPIAQIIQYYGILDFAFKVLEPQSIKQMKYNHFKHSADRVDMRLQKGSDEADIWSLVLDADLDKQLTLEEMHCHGDVFMLAGSETIGTTLSGVTYYLLKNEEKLGLLLREIRAKFRSQEEISFQSAAELVYLNACIKEALRLYPPVPVGVPRVVPSHASGMNMPGGPVPGGTRVSVHHYATYHNPDNFRDPDSFVPERWLNDPAYSGDNRECWRPFAFGPRDCLGQNMAMRETQLILARLLFKFNIEICDSVEGASDWDEQNAFVLWEKKPLMCRLTLASGHMSSPEED</sequence>
<dbReference type="GO" id="GO:0020037">
    <property type="term" value="F:heme binding"/>
    <property type="evidence" value="ECO:0007669"/>
    <property type="project" value="InterPro"/>
</dbReference>
<dbReference type="InterPro" id="IPR036396">
    <property type="entry name" value="Cyt_P450_sf"/>
</dbReference>
<evidence type="ECO:0000256" key="6">
    <source>
        <dbReference type="PIRSR" id="PIRSR602401-1"/>
    </source>
</evidence>
<dbReference type="CDD" id="cd11058">
    <property type="entry name" value="CYP60B-like"/>
    <property type="match status" value="1"/>
</dbReference>
<dbReference type="EMBL" id="JOKZ01000289">
    <property type="protein sequence ID" value="KKO99938.1"/>
    <property type="molecule type" value="Genomic_DNA"/>
</dbReference>
<dbReference type="OMA" id="HEIHRRF"/>
<evidence type="ECO:0000256" key="1">
    <source>
        <dbReference type="ARBA" id="ARBA00001971"/>
    </source>
</evidence>
<dbReference type="PRINTS" id="PR00385">
    <property type="entry name" value="P450"/>
</dbReference>
<dbReference type="GO" id="GO:0005506">
    <property type="term" value="F:iron ion binding"/>
    <property type="evidence" value="ECO:0007669"/>
    <property type="project" value="InterPro"/>
</dbReference>
<reference evidence="9" key="1">
    <citation type="journal article" date="2015" name="Genome Announc.">
        <title>Draft whole-genome sequence of the biocontrol agent Trichoderma harzianum T6776.</title>
        <authorList>
            <person name="Baroncelli R."/>
            <person name="Piaggeschi G."/>
            <person name="Fiorini L."/>
            <person name="Bertolini E."/>
            <person name="Zapparata A."/>
            <person name="Pe M.E."/>
            <person name="Sarrocco S."/>
            <person name="Vannacci G."/>
        </authorList>
    </citation>
    <scope>NUCLEOTIDE SEQUENCE [LARGE SCALE GENOMIC DNA]</scope>
    <source>
        <strain evidence="9">T6776</strain>
    </source>
</reference>
<protein>
    <recommendedName>
        <fullName evidence="10">Cytochrome P450</fullName>
    </recommendedName>
</protein>
<comment type="cofactor">
    <cofactor evidence="1 6">
        <name>heme</name>
        <dbReference type="ChEBI" id="CHEBI:30413"/>
    </cofactor>
</comment>
<evidence type="ECO:0000256" key="5">
    <source>
        <dbReference type="ARBA" id="ARBA00023004"/>
    </source>
</evidence>
<keyword evidence="5 6" id="KW-0408">Iron</keyword>
<dbReference type="GO" id="GO:0004497">
    <property type="term" value="F:monooxygenase activity"/>
    <property type="evidence" value="ECO:0007669"/>
    <property type="project" value="InterPro"/>
</dbReference>
<comment type="caution">
    <text evidence="8">The sequence shown here is derived from an EMBL/GenBank/DDBJ whole genome shotgun (WGS) entry which is preliminary data.</text>
</comment>
<evidence type="ECO:0000256" key="4">
    <source>
        <dbReference type="ARBA" id="ARBA00022723"/>
    </source>
</evidence>
<evidence type="ECO:0000256" key="2">
    <source>
        <dbReference type="ARBA" id="ARBA00010617"/>
    </source>
</evidence>
<evidence type="ECO:0008006" key="10">
    <source>
        <dbReference type="Google" id="ProtNLM"/>
    </source>
</evidence>
<organism evidence="8 9">
    <name type="scientific">Trichoderma harzianum</name>
    <name type="common">Hypocrea lixii</name>
    <dbReference type="NCBI Taxonomy" id="5544"/>
    <lineage>
        <taxon>Eukaryota</taxon>
        <taxon>Fungi</taxon>
        <taxon>Dikarya</taxon>
        <taxon>Ascomycota</taxon>
        <taxon>Pezizomycotina</taxon>
        <taxon>Sordariomycetes</taxon>
        <taxon>Hypocreomycetidae</taxon>
        <taxon>Hypocreales</taxon>
        <taxon>Hypocreaceae</taxon>
        <taxon>Trichoderma</taxon>
    </lineage>
</organism>
<gene>
    <name evidence="8" type="ORF">THAR02_07972</name>
</gene>
<dbReference type="SUPFAM" id="SSF48264">
    <property type="entry name" value="Cytochrome P450"/>
    <property type="match status" value="1"/>
</dbReference>
<dbReference type="PRINTS" id="PR00463">
    <property type="entry name" value="EP450I"/>
</dbReference>
<evidence type="ECO:0000313" key="8">
    <source>
        <dbReference type="EMBL" id="KKO99938.1"/>
    </source>
</evidence>
<keyword evidence="7" id="KW-1133">Transmembrane helix</keyword>
<comment type="similarity">
    <text evidence="2">Belongs to the cytochrome P450 family.</text>
</comment>
<dbReference type="InterPro" id="IPR050121">
    <property type="entry name" value="Cytochrome_P450_monoxygenase"/>
</dbReference>
<name>A0A0G0A3U8_TRIHA</name>
<dbReference type="Gene3D" id="1.10.630.10">
    <property type="entry name" value="Cytochrome P450"/>
    <property type="match status" value="1"/>
</dbReference>
<evidence type="ECO:0000256" key="7">
    <source>
        <dbReference type="SAM" id="Phobius"/>
    </source>
</evidence>
<keyword evidence="3 6" id="KW-0349">Heme</keyword>
<feature type="transmembrane region" description="Helical" evidence="7">
    <location>
        <begin position="20"/>
        <end position="41"/>
    </location>
</feature>
<dbReference type="GO" id="GO:0016705">
    <property type="term" value="F:oxidoreductase activity, acting on paired donors, with incorporation or reduction of molecular oxygen"/>
    <property type="evidence" value="ECO:0007669"/>
    <property type="project" value="InterPro"/>
</dbReference>
<dbReference type="PANTHER" id="PTHR24305">
    <property type="entry name" value="CYTOCHROME P450"/>
    <property type="match status" value="1"/>
</dbReference>
<keyword evidence="7" id="KW-0472">Membrane</keyword>